<name>A0AAU8A829_9FIRM</name>
<dbReference type="AlphaFoldDB" id="A0AAU8A829"/>
<dbReference type="RefSeq" id="WP_079545820.1">
    <property type="nucleotide sequence ID" value="NZ_CP117826.1"/>
</dbReference>
<keyword evidence="1" id="KW-0812">Transmembrane</keyword>
<dbReference type="EMBL" id="CP117826">
    <property type="protein sequence ID" value="XCC62024.1"/>
    <property type="molecule type" value="Genomic_DNA"/>
</dbReference>
<feature type="transmembrane region" description="Helical" evidence="1">
    <location>
        <begin position="7"/>
        <end position="26"/>
    </location>
</feature>
<reference evidence="3" key="1">
    <citation type="submission" date="2023-02" db="EMBL/GenBank/DDBJ databases">
        <title>Gut commensal Christensenella minuta modulates host metabolism via a new class of secondary bile acids.</title>
        <authorList>
            <person name="Liu C."/>
        </authorList>
    </citation>
    <scope>NUCLEOTIDE SEQUENCE</scope>
    <source>
        <strain evidence="3">CA70</strain>
    </source>
</reference>
<proteinExistence type="predicted"/>
<evidence type="ECO:0000313" key="3">
    <source>
        <dbReference type="EMBL" id="XCC62024.1"/>
    </source>
</evidence>
<sequence>MSKTGKIVIWAVVAAVLTGILIWGLAGKASFGAVWGNFADTVKNLKVDDFVDRLPDDAQTGEHFEKAAEEIESISMRFVDESITIVPTDGDVIRVEETSSRTIKNEDVMHYGTKNGELVVQSGRVGRVFGWTGSYGIDVRVMIPRSFAGTVDIETVSGPMEIGETNAASALYGTTSGDISVSGGTHRELRIDSVSGSVGVKNTRSEKLRADTMSGDIEAQGSFSEVNIDSTSGSIWIETEEAREIDTATTSGETAIRCMHAQTLEKITVDSVSGSVQVTLPEESGFTLSFDTVSGTENNDFAMKQDTYADGHTKIKVDTVSGSLYMALGGAS</sequence>
<gene>
    <name evidence="3" type="ORF">PUP29_10905</name>
</gene>
<dbReference type="InterPro" id="IPR025164">
    <property type="entry name" value="Toastrack_DUF4097"/>
</dbReference>
<organism evidence="3">
    <name type="scientific">Christensenella massiliensis</name>
    <dbReference type="NCBI Taxonomy" id="1805714"/>
    <lineage>
        <taxon>Bacteria</taxon>
        <taxon>Bacillati</taxon>
        <taxon>Bacillota</taxon>
        <taxon>Clostridia</taxon>
        <taxon>Christensenellales</taxon>
        <taxon>Christensenellaceae</taxon>
        <taxon>Christensenella</taxon>
    </lineage>
</organism>
<evidence type="ECO:0000256" key="1">
    <source>
        <dbReference type="SAM" id="Phobius"/>
    </source>
</evidence>
<accession>A0AAU8A829</accession>
<protein>
    <submittedName>
        <fullName evidence="3">DUF4097 family beta strand repeat-containing protein</fullName>
    </submittedName>
</protein>
<feature type="domain" description="DUF4097" evidence="2">
    <location>
        <begin position="71"/>
        <end position="312"/>
    </location>
</feature>
<evidence type="ECO:0000259" key="2">
    <source>
        <dbReference type="Pfam" id="PF13349"/>
    </source>
</evidence>
<dbReference type="Pfam" id="PF13349">
    <property type="entry name" value="DUF4097"/>
    <property type="match status" value="1"/>
</dbReference>
<keyword evidence="1" id="KW-0472">Membrane</keyword>
<keyword evidence="1" id="KW-1133">Transmembrane helix</keyword>